<accession>A0A7J7XW25</accession>
<dbReference type="AlphaFoldDB" id="A0A7J7XW25"/>
<protein>
    <submittedName>
        <fullName evidence="1">Uncharacterized protein</fullName>
    </submittedName>
</protein>
<evidence type="ECO:0000313" key="1">
    <source>
        <dbReference type="EMBL" id="KAF6353540.1"/>
    </source>
</evidence>
<keyword evidence="2" id="KW-1185">Reference proteome</keyword>
<name>A0A7J7XW25_PIPKU</name>
<sequence>MQEVTQLAGCRAQNETQAMDSCPLLCAPHPPALGPPTPLTGHLQPHLEPPSLLQGLPAGVVALVLQAQRLDAQGAGVHQGEAGLGWRAAGIGGQEEDGLRVIPVPGHRAAGCRDVAAGQSRVLMNLSDGDSLQTCTREGLAITTFLGV</sequence>
<dbReference type="Proteomes" id="UP000558488">
    <property type="component" value="Unassembled WGS sequence"/>
</dbReference>
<comment type="caution">
    <text evidence="1">The sequence shown here is derived from an EMBL/GenBank/DDBJ whole genome shotgun (WGS) entry which is preliminary data.</text>
</comment>
<organism evidence="1 2">
    <name type="scientific">Pipistrellus kuhlii</name>
    <name type="common">Kuhl's pipistrelle</name>
    <dbReference type="NCBI Taxonomy" id="59472"/>
    <lineage>
        <taxon>Eukaryota</taxon>
        <taxon>Metazoa</taxon>
        <taxon>Chordata</taxon>
        <taxon>Craniata</taxon>
        <taxon>Vertebrata</taxon>
        <taxon>Euteleostomi</taxon>
        <taxon>Mammalia</taxon>
        <taxon>Eutheria</taxon>
        <taxon>Laurasiatheria</taxon>
        <taxon>Chiroptera</taxon>
        <taxon>Yangochiroptera</taxon>
        <taxon>Vespertilionidae</taxon>
        <taxon>Pipistrellus</taxon>
    </lineage>
</organism>
<reference evidence="1 2" key="1">
    <citation type="journal article" date="2020" name="Nature">
        <title>Six reference-quality genomes reveal evolution of bat adaptations.</title>
        <authorList>
            <person name="Jebb D."/>
            <person name="Huang Z."/>
            <person name="Pippel M."/>
            <person name="Hughes G.M."/>
            <person name="Lavrichenko K."/>
            <person name="Devanna P."/>
            <person name="Winkler S."/>
            <person name="Jermiin L.S."/>
            <person name="Skirmuntt E.C."/>
            <person name="Katzourakis A."/>
            <person name="Burkitt-Gray L."/>
            <person name="Ray D.A."/>
            <person name="Sullivan K.A.M."/>
            <person name="Roscito J.G."/>
            <person name="Kirilenko B.M."/>
            <person name="Davalos L.M."/>
            <person name="Corthals A.P."/>
            <person name="Power M.L."/>
            <person name="Jones G."/>
            <person name="Ransome R.D."/>
            <person name="Dechmann D.K.N."/>
            <person name="Locatelli A.G."/>
            <person name="Puechmaille S.J."/>
            <person name="Fedrigo O."/>
            <person name="Jarvis E.D."/>
            <person name="Hiller M."/>
            <person name="Vernes S.C."/>
            <person name="Myers E.W."/>
            <person name="Teeling E.C."/>
        </authorList>
    </citation>
    <scope>NUCLEOTIDE SEQUENCE [LARGE SCALE GENOMIC DNA]</scope>
    <source>
        <strain evidence="1">MPipKuh1</strain>
        <tissue evidence="1">Flight muscle</tissue>
    </source>
</reference>
<dbReference type="EMBL" id="JACAGB010000007">
    <property type="protein sequence ID" value="KAF6353540.1"/>
    <property type="molecule type" value="Genomic_DNA"/>
</dbReference>
<proteinExistence type="predicted"/>
<gene>
    <name evidence="1" type="ORF">mPipKuh1_010487</name>
</gene>
<evidence type="ECO:0000313" key="2">
    <source>
        <dbReference type="Proteomes" id="UP000558488"/>
    </source>
</evidence>